<evidence type="ECO:0000256" key="1">
    <source>
        <dbReference type="SAM" id="Phobius"/>
    </source>
</evidence>
<keyword evidence="1" id="KW-0472">Membrane</keyword>
<evidence type="ECO:0000313" key="3">
    <source>
        <dbReference type="Proteomes" id="UP000196435"/>
    </source>
</evidence>
<evidence type="ECO:0000313" key="2">
    <source>
        <dbReference type="EMBL" id="SIP74456.1"/>
    </source>
</evidence>
<organism evidence="2 3">
    <name type="scientific">Xenorhabdus innexi</name>
    <dbReference type="NCBI Taxonomy" id="290109"/>
    <lineage>
        <taxon>Bacteria</taxon>
        <taxon>Pseudomonadati</taxon>
        <taxon>Pseudomonadota</taxon>
        <taxon>Gammaproteobacteria</taxon>
        <taxon>Enterobacterales</taxon>
        <taxon>Morganellaceae</taxon>
        <taxon>Xenorhabdus</taxon>
    </lineage>
</organism>
<feature type="transmembrane region" description="Helical" evidence="1">
    <location>
        <begin position="97"/>
        <end position="119"/>
    </location>
</feature>
<proteinExistence type="predicted"/>
<reference evidence="3" key="1">
    <citation type="submission" date="2016-12" db="EMBL/GenBank/DDBJ databases">
        <authorList>
            <person name="Gaudriault S."/>
        </authorList>
    </citation>
    <scope>NUCLEOTIDE SEQUENCE [LARGE SCALE GENOMIC DNA]</scope>
    <source>
        <strain evidence="3">HGB1681 (deposited as PTA-6826 in the American Type Culture Collection)</strain>
    </source>
</reference>
<protein>
    <submittedName>
        <fullName evidence="2">Uncharacterized protein</fullName>
    </submittedName>
</protein>
<gene>
    <name evidence="2" type="ORF">XIS1_650015</name>
</gene>
<keyword evidence="1" id="KW-0812">Transmembrane</keyword>
<dbReference type="EMBL" id="FTLG01000209">
    <property type="protein sequence ID" value="SIP74456.1"/>
    <property type="molecule type" value="Genomic_DNA"/>
</dbReference>
<keyword evidence="1" id="KW-1133">Transmembrane helix</keyword>
<dbReference type="Proteomes" id="UP000196435">
    <property type="component" value="Unassembled WGS sequence"/>
</dbReference>
<dbReference type="AlphaFoldDB" id="A0A1N6N033"/>
<accession>A0A1N6N033</accession>
<sequence>MTALGMPKAGPIERYKLTQNSTERDGEMNEVSTFSLLNLLITSSTIAGSPTDVIKKPNIEEKKLLPDSIPNIGGYIIFPAPKNKEYAIRPIPKVSTFFIYFSFIYLTLGCQNTILALFMGDYFLMWCFNRVFVE</sequence>
<name>A0A1N6N033_9GAMM</name>